<dbReference type="Pfam" id="PF00126">
    <property type="entry name" value="HTH_1"/>
    <property type="match status" value="1"/>
</dbReference>
<dbReference type="SUPFAM" id="SSF46785">
    <property type="entry name" value="Winged helix' DNA-binding domain"/>
    <property type="match status" value="1"/>
</dbReference>
<name>A0A543B0Y9_9ACTN</name>
<evidence type="ECO:0000256" key="4">
    <source>
        <dbReference type="ARBA" id="ARBA00023163"/>
    </source>
</evidence>
<organism evidence="6 7">
    <name type="scientific">Stackebrandtia endophytica</name>
    <dbReference type="NCBI Taxonomy" id="1496996"/>
    <lineage>
        <taxon>Bacteria</taxon>
        <taxon>Bacillati</taxon>
        <taxon>Actinomycetota</taxon>
        <taxon>Actinomycetes</taxon>
        <taxon>Glycomycetales</taxon>
        <taxon>Glycomycetaceae</taxon>
        <taxon>Stackebrandtia</taxon>
    </lineage>
</organism>
<comment type="similarity">
    <text evidence="1">Belongs to the LysR transcriptional regulatory family.</text>
</comment>
<evidence type="ECO:0000313" key="6">
    <source>
        <dbReference type="EMBL" id="TQL78505.1"/>
    </source>
</evidence>
<dbReference type="InParanoid" id="A0A543B0Y9"/>
<reference evidence="6 7" key="1">
    <citation type="submission" date="2019-06" db="EMBL/GenBank/DDBJ databases">
        <title>Sequencing the genomes of 1000 actinobacteria strains.</title>
        <authorList>
            <person name="Klenk H.-P."/>
        </authorList>
    </citation>
    <scope>NUCLEOTIDE SEQUENCE [LARGE SCALE GENOMIC DNA]</scope>
    <source>
        <strain evidence="6 7">DSM 45928</strain>
    </source>
</reference>
<dbReference type="CDD" id="cd05466">
    <property type="entry name" value="PBP2_LTTR_substrate"/>
    <property type="match status" value="1"/>
</dbReference>
<gene>
    <name evidence="6" type="ORF">FB566_4093</name>
</gene>
<dbReference type="InterPro" id="IPR036390">
    <property type="entry name" value="WH_DNA-bd_sf"/>
</dbReference>
<evidence type="ECO:0000256" key="2">
    <source>
        <dbReference type="ARBA" id="ARBA00023015"/>
    </source>
</evidence>
<keyword evidence="3 6" id="KW-0238">DNA-binding</keyword>
<accession>A0A543B0Y9</accession>
<dbReference type="GO" id="GO:0003700">
    <property type="term" value="F:DNA-binding transcription factor activity"/>
    <property type="evidence" value="ECO:0007669"/>
    <property type="project" value="InterPro"/>
</dbReference>
<dbReference type="OrthoDB" id="63123at2"/>
<dbReference type="InterPro" id="IPR036388">
    <property type="entry name" value="WH-like_DNA-bd_sf"/>
</dbReference>
<dbReference type="PANTHER" id="PTHR30346:SF29">
    <property type="entry name" value="LYSR SUBSTRATE-BINDING"/>
    <property type="match status" value="1"/>
</dbReference>
<keyword evidence="7" id="KW-1185">Reference proteome</keyword>
<dbReference type="SUPFAM" id="SSF53850">
    <property type="entry name" value="Periplasmic binding protein-like II"/>
    <property type="match status" value="1"/>
</dbReference>
<dbReference type="AlphaFoldDB" id="A0A543B0Y9"/>
<dbReference type="GO" id="GO:0003677">
    <property type="term" value="F:DNA binding"/>
    <property type="evidence" value="ECO:0007669"/>
    <property type="project" value="UniProtKB-KW"/>
</dbReference>
<comment type="caution">
    <text evidence="6">The sequence shown here is derived from an EMBL/GenBank/DDBJ whole genome shotgun (WGS) entry which is preliminary data.</text>
</comment>
<keyword evidence="4" id="KW-0804">Transcription</keyword>
<dbReference type="InterPro" id="IPR005119">
    <property type="entry name" value="LysR_subst-bd"/>
</dbReference>
<dbReference type="PROSITE" id="PS50931">
    <property type="entry name" value="HTH_LYSR"/>
    <property type="match status" value="1"/>
</dbReference>
<dbReference type="Gene3D" id="3.40.190.10">
    <property type="entry name" value="Periplasmic binding protein-like II"/>
    <property type="match status" value="2"/>
</dbReference>
<dbReference type="InterPro" id="IPR000847">
    <property type="entry name" value="LysR_HTH_N"/>
</dbReference>
<dbReference type="RefSeq" id="WP_142043038.1">
    <property type="nucleotide sequence ID" value="NZ_JBHTGS010000003.1"/>
</dbReference>
<dbReference type="PANTHER" id="PTHR30346">
    <property type="entry name" value="TRANSCRIPTIONAL DUAL REGULATOR HCAR-RELATED"/>
    <property type="match status" value="1"/>
</dbReference>
<keyword evidence="2" id="KW-0805">Transcription regulation</keyword>
<evidence type="ECO:0000256" key="1">
    <source>
        <dbReference type="ARBA" id="ARBA00009437"/>
    </source>
</evidence>
<dbReference type="FunFam" id="1.10.10.10:FF:000001">
    <property type="entry name" value="LysR family transcriptional regulator"/>
    <property type="match status" value="1"/>
</dbReference>
<dbReference type="Pfam" id="PF03466">
    <property type="entry name" value="LysR_substrate"/>
    <property type="match status" value="1"/>
</dbReference>
<dbReference type="EMBL" id="VFOW01000001">
    <property type="protein sequence ID" value="TQL78505.1"/>
    <property type="molecule type" value="Genomic_DNA"/>
</dbReference>
<dbReference type="Gene3D" id="1.10.10.10">
    <property type="entry name" value="Winged helix-like DNA-binding domain superfamily/Winged helix DNA-binding domain"/>
    <property type="match status" value="1"/>
</dbReference>
<sequence length="304" mass="32125">MVDLVPQELRVLSAVAAHGSFTAAAAELGLTQSAVSHSVRACERKLGAVLFQRGRRGATATDAGKRVVGQARQILRLLETLPAEAVGGATGVVSGTVRIAAFRSVAAQLLPGILRRLADDHPGLTPQVTIVRDIGRGSAGEVLDGNADIAITTVEPTSRVPEGLLSGRLLTESYWLAAPVGVADPRSLPLIDWDENCSSYTRQWWDAQDWIPAATITAEDDGAVLSMVSSGLGMAIMPELTLRTAPETVARIDLGDDRPVRHIGYVTTPAMAQTLPVRTLIRQIRAETAIPSAAPRQVGNRLAA</sequence>
<proteinExistence type="inferred from homology"/>
<evidence type="ECO:0000313" key="7">
    <source>
        <dbReference type="Proteomes" id="UP000317043"/>
    </source>
</evidence>
<protein>
    <submittedName>
        <fullName evidence="6">DNA-binding transcriptional LysR family regulator</fullName>
    </submittedName>
</protein>
<feature type="domain" description="HTH lysR-type" evidence="5">
    <location>
        <begin position="4"/>
        <end position="61"/>
    </location>
</feature>
<dbReference type="GO" id="GO:0032993">
    <property type="term" value="C:protein-DNA complex"/>
    <property type="evidence" value="ECO:0007669"/>
    <property type="project" value="TreeGrafter"/>
</dbReference>
<evidence type="ECO:0000259" key="5">
    <source>
        <dbReference type="PROSITE" id="PS50931"/>
    </source>
</evidence>
<dbReference type="PRINTS" id="PR00039">
    <property type="entry name" value="HTHLYSR"/>
</dbReference>
<evidence type="ECO:0000256" key="3">
    <source>
        <dbReference type="ARBA" id="ARBA00023125"/>
    </source>
</evidence>
<dbReference type="Proteomes" id="UP000317043">
    <property type="component" value="Unassembled WGS sequence"/>
</dbReference>